<protein>
    <submittedName>
        <fullName evidence="1">Uncharacterized protein</fullName>
    </submittedName>
</protein>
<dbReference type="AlphaFoldDB" id="A0A0P1EJF5"/>
<name>A0A0P1EJF5_9RHOB</name>
<reference evidence="2" key="1">
    <citation type="submission" date="2015-09" db="EMBL/GenBank/DDBJ databases">
        <authorList>
            <person name="Rodrigo-Torres L."/>
            <person name="Arahal D.R."/>
        </authorList>
    </citation>
    <scope>NUCLEOTIDE SEQUENCE [LARGE SCALE GENOMIC DNA]</scope>
    <source>
        <strain evidence="2">CECT 4293</strain>
    </source>
</reference>
<organism evidence="1 2">
    <name type="scientific">Ruegeria atlantica</name>
    <dbReference type="NCBI Taxonomy" id="81569"/>
    <lineage>
        <taxon>Bacteria</taxon>
        <taxon>Pseudomonadati</taxon>
        <taxon>Pseudomonadota</taxon>
        <taxon>Alphaproteobacteria</taxon>
        <taxon>Rhodobacterales</taxon>
        <taxon>Roseobacteraceae</taxon>
        <taxon>Ruegeria</taxon>
    </lineage>
</organism>
<accession>A0A0P1EJF5</accession>
<sequence length="135" mass="14307">MIWKTTTHEFTATLCQKTGKTCPALAQMARALAEAMATAQPMTTSEFEVDGSSELTHCDEGCTARFRASPARIRVYCGANTGDSADTLDEYADMMFGPDFSTLPAGVLAALPCAMLQASALAPRPSHQVVQQATA</sequence>
<keyword evidence="2" id="KW-1185">Reference proteome</keyword>
<dbReference type="Proteomes" id="UP000050786">
    <property type="component" value="Unassembled WGS sequence"/>
</dbReference>
<dbReference type="RefSeq" id="WP_058272511.1">
    <property type="nucleotide sequence ID" value="NZ_CANMAM010000009.1"/>
</dbReference>
<gene>
    <name evidence="1" type="ORF">RUM4293_01327</name>
</gene>
<proteinExistence type="predicted"/>
<evidence type="ECO:0000313" key="1">
    <source>
        <dbReference type="EMBL" id="CUH42439.1"/>
    </source>
</evidence>
<evidence type="ECO:0000313" key="2">
    <source>
        <dbReference type="Proteomes" id="UP000050786"/>
    </source>
</evidence>
<dbReference type="EMBL" id="CYPS01000022">
    <property type="protein sequence ID" value="CUH42439.1"/>
    <property type="molecule type" value="Genomic_DNA"/>
</dbReference>